<dbReference type="PANTHER" id="PTHR33318">
    <property type="entry name" value="ASPARTYL/GLUTAMYL-TRNA(ASN/GLN) AMIDOTRANSFERASE SUBUNIT"/>
    <property type="match status" value="1"/>
</dbReference>
<dbReference type="OrthoDB" id="1925835at2759"/>
<evidence type="ECO:0000313" key="2">
    <source>
        <dbReference type="EMBL" id="KAA8534685.1"/>
    </source>
</evidence>
<accession>A0A5J5AU74</accession>
<dbReference type="PANTHER" id="PTHR33318:SF22">
    <property type="entry name" value="SUPPRESSOR PROTEIN SRP40-LIKE ISOFORM X1"/>
    <property type="match status" value="1"/>
</dbReference>
<protein>
    <submittedName>
        <fullName evidence="2">Uncharacterized protein</fullName>
    </submittedName>
</protein>
<evidence type="ECO:0000256" key="1">
    <source>
        <dbReference type="SAM" id="MobiDB-lite"/>
    </source>
</evidence>
<dbReference type="Proteomes" id="UP000325577">
    <property type="component" value="Linkage Group LG18"/>
</dbReference>
<organism evidence="2 3">
    <name type="scientific">Nyssa sinensis</name>
    <dbReference type="NCBI Taxonomy" id="561372"/>
    <lineage>
        <taxon>Eukaryota</taxon>
        <taxon>Viridiplantae</taxon>
        <taxon>Streptophyta</taxon>
        <taxon>Embryophyta</taxon>
        <taxon>Tracheophyta</taxon>
        <taxon>Spermatophyta</taxon>
        <taxon>Magnoliopsida</taxon>
        <taxon>eudicotyledons</taxon>
        <taxon>Gunneridae</taxon>
        <taxon>Pentapetalae</taxon>
        <taxon>asterids</taxon>
        <taxon>Cornales</taxon>
        <taxon>Nyssaceae</taxon>
        <taxon>Nyssa</taxon>
    </lineage>
</organism>
<keyword evidence="3" id="KW-1185">Reference proteome</keyword>
<feature type="region of interest" description="Disordered" evidence="1">
    <location>
        <begin position="131"/>
        <end position="166"/>
    </location>
</feature>
<reference evidence="2 3" key="1">
    <citation type="submission" date="2019-09" db="EMBL/GenBank/DDBJ databases">
        <title>A chromosome-level genome assembly of the Chinese tupelo Nyssa sinensis.</title>
        <authorList>
            <person name="Yang X."/>
            <person name="Kang M."/>
            <person name="Yang Y."/>
            <person name="Xiong H."/>
            <person name="Wang M."/>
            <person name="Zhang Z."/>
            <person name="Wang Z."/>
            <person name="Wu H."/>
            <person name="Ma T."/>
            <person name="Liu J."/>
            <person name="Xi Z."/>
        </authorList>
    </citation>
    <scope>NUCLEOTIDE SEQUENCE [LARGE SCALE GENOMIC DNA]</scope>
    <source>
        <strain evidence="2">J267</strain>
        <tissue evidence="2">Leaf</tissue>
    </source>
</reference>
<gene>
    <name evidence="2" type="ORF">F0562_032202</name>
</gene>
<dbReference type="AlphaFoldDB" id="A0A5J5AU74"/>
<sequence>MGCFLACFSTSKHRKSQKPPFKISSAHQINEALRPTKPENIEDPINAITESIDKPYEELLNSNIRKKVTFDLNVKTYEELPSQQIANCLVPSEKEKERVNNEETKNESQILSSWSVSSILPYPPNHRYHNCTTSNDECEDDMDLEESDSDGDGDDDQALVQEESSESLFSLSIESGKHASATEVGEKEVNSAITICGSLSVEFTKHGFAAEMGKKEVDSPIAIESTKQGFAAEKKVDSPITICGSPDGELKSIELNQNARDRSQNVHSVLNPIENLTQWKAVKARTIPLPSLKHQEKENINLEQESNIPFSEEPSFKPSIHNSKQQSKDLKVEDQEISVDTSLSSWLVEYEMTRTAKNSPNSIGNLSSERVNSSRSFEDRPILGALTVDELKQLSSFSSPRQSPSHSLDEVPIIGTVGSYWSHTGQTMNSDSSSSSTMYREVKRVNWQSTPFEKRLERAKDRVILQG</sequence>
<name>A0A5J5AU74_9ASTE</name>
<feature type="region of interest" description="Disordered" evidence="1">
    <location>
        <begin position="303"/>
        <end position="333"/>
    </location>
</feature>
<dbReference type="EMBL" id="CM018041">
    <property type="protein sequence ID" value="KAA8534685.1"/>
    <property type="molecule type" value="Genomic_DNA"/>
</dbReference>
<dbReference type="GO" id="GO:0007142">
    <property type="term" value="P:male meiosis II"/>
    <property type="evidence" value="ECO:0007669"/>
    <property type="project" value="InterPro"/>
</dbReference>
<proteinExistence type="predicted"/>
<evidence type="ECO:0000313" key="3">
    <source>
        <dbReference type="Proteomes" id="UP000325577"/>
    </source>
</evidence>
<dbReference type="InterPro" id="IPR039300">
    <property type="entry name" value="JASON"/>
</dbReference>
<feature type="compositionally biased region" description="Acidic residues" evidence="1">
    <location>
        <begin position="136"/>
        <end position="157"/>
    </location>
</feature>